<dbReference type="EMBL" id="CP041147">
    <property type="protein sequence ID" value="QDF65015.1"/>
    <property type="molecule type" value="Genomic_DNA"/>
</dbReference>
<feature type="transmembrane region" description="Helical" evidence="1">
    <location>
        <begin position="124"/>
        <end position="143"/>
    </location>
</feature>
<evidence type="ECO:0000313" key="2">
    <source>
        <dbReference type="EMBL" id="QDF65015.1"/>
    </source>
</evidence>
<proteinExistence type="predicted"/>
<keyword evidence="1" id="KW-0472">Membrane</keyword>
<feature type="transmembrane region" description="Helical" evidence="1">
    <location>
        <begin position="297"/>
        <end position="321"/>
    </location>
</feature>
<feature type="transmembrane region" description="Helical" evidence="1">
    <location>
        <begin position="91"/>
        <end position="112"/>
    </location>
</feature>
<feature type="transmembrane region" description="Helical" evidence="1">
    <location>
        <begin position="38"/>
        <end position="58"/>
    </location>
</feature>
<accession>A0A4Y6I5W2</accession>
<feature type="transmembrane region" description="Helical" evidence="1">
    <location>
        <begin position="266"/>
        <end position="291"/>
    </location>
</feature>
<evidence type="ECO:0000313" key="3">
    <source>
        <dbReference type="Proteomes" id="UP000315201"/>
    </source>
</evidence>
<dbReference type="AlphaFoldDB" id="A0A4Y6I5W2"/>
<keyword evidence="1" id="KW-0812">Transmembrane</keyword>
<evidence type="ECO:0000256" key="1">
    <source>
        <dbReference type="SAM" id="Phobius"/>
    </source>
</evidence>
<name>A0A4Y6I5W2_9MOLU</name>
<reference evidence="2 3" key="1">
    <citation type="submission" date="2019-06" db="EMBL/GenBank/DDBJ databases">
        <title>Mycoplasma nasistruthionis sp. nov. str Ms03.</title>
        <authorList>
            <person name="Botes A."/>
        </authorList>
    </citation>
    <scope>NUCLEOTIDE SEQUENCE [LARGE SCALE GENOMIC DNA]</scope>
    <source>
        <strain evidence="2 3">Ms03</strain>
    </source>
</reference>
<protein>
    <submittedName>
        <fullName evidence="2">Uncharacterized protein</fullName>
    </submittedName>
</protein>
<gene>
    <name evidence="2" type="ORF">FIV53_01730</name>
</gene>
<feature type="transmembrane region" description="Helical" evidence="1">
    <location>
        <begin position="210"/>
        <end position="236"/>
    </location>
</feature>
<keyword evidence="3" id="KW-1185">Reference proteome</keyword>
<keyword evidence="1" id="KW-1133">Transmembrane helix</keyword>
<organism evidence="2 3">
    <name type="scientific">Mycoplasma nasistruthionis</name>
    <dbReference type="NCBI Taxonomy" id="353852"/>
    <lineage>
        <taxon>Bacteria</taxon>
        <taxon>Bacillati</taxon>
        <taxon>Mycoplasmatota</taxon>
        <taxon>Mollicutes</taxon>
        <taxon>Mycoplasmataceae</taxon>
        <taxon>Mycoplasma</taxon>
    </lineage>
</organism>
<feature type="transmembrane region" description="Helical" evidence="1">
    <location>
        <begin position="164"/>
        <end position="190"/>
    </location>
</feature>
<sequence length="331" mass="38759">MILVWNFSNLAYKAKAVEIIINKHQIHETVYLPQKTYLTLYLSAFLVILTILAVWLTVEYTVVYKNKINDLFKKQENHITKISINDAWKSFSLLSALNVFSFAIYLMSILLLSTQYSTGAYANIWLMSLLNILMQIALYVNLYKHIKTTSTDTTKQQVAKFKKHLLQTFSIIILISLLATITLCFLTSFTNLKVAYYPIRFNMYVYLNDMTIPIGLVAYTVILLIIIITIWMYLALAKNKCKQIFLPFVYSNDFNLKVQVKRWYFWIWYVFASLLALALLIANFAFSWWAFPITASYINILFVITSVIYLTFYITISYLNFKPYKVQPQEI</sequence>
<dbReference type="Proteomes" id="UP000315201">
    <property type="component" value="Chromosome"/>
</dbReference>